<keyword evidence="3" id="KW-1185">Reference proteome</keyword>
<evidence type="ECO:0000313" key="2">
    <source>
        <dbReference type="EMBL" id="RWR06257.1"/>
    </source>
</evidence>
<dbReference type="EMBL" id="QYTU02000037">
    <property type="protein sequence ID" value="RWR06257.1"/>
    <property type="molecule type" value="Genomic_DNA"/>
</dbReference>
<dbReference type="OrthoDB" id="9995637at2"/>
<proteinExistence type="predicted"/>
<dbReference type="InterPro" id="IPR058725">
    <property type="entry name" value="YczF"/>
</dbReference>
<dbReference type="Pfam" id="PF26310">
    <property type="entry name" value="YczF"/>
    <property type="match status" value="1"/>
</dbReference>
<gene>
    <name evidence="2" type="ORF">D4N35_014510</name>
</gene>
<accession>A0A443ILE0</accession>
<evidence type="ECO:0000256" key="1">
    <source>
        <dbReference type="SAM" id="Phobius"/>
    </source>
</evidence>
<feature type="transmembrane region" description="Helical" evidence="1">
    <location>
        <begin position="49"/>
        <end position="67"/>
    </location>
</feature>
<dbReference type="Proteomes" id="UP000273811">
    <property type="component" value="Unassembled WGS sequence"/>
</dbReference>
<keyword evidence="1" id="KW-1133">Transmembrane helix</keyword>
<organism evidence="2 3">
    <name type="scientific">Siminovitchia fortis</name>
    <dbReference type="NCBI Taxonomy" id="254758"/>
    <lineage>
        <taxon>Bacteria</taxon>
        <taxon>Bacillati</taxon>
        <taxon>Bacillota</taxon>
        <taxon>Bacilli</taxon>
        <taxon>Bacillales</taxon>
        <taxon>Bacillaceae</taxon>
        <taxon>Siminovitchia</taxon>
    </lineage>
</organism>
<sequence>MKIIIIFLLMMVMMMVLSISADLLVGFGFKEAIRDWVRPFHVMTVSEKVLYTLLPSIILLQPIISLYKKKKAGKE</sequence>
<evidence type="ECO:0000313" key="3">
    <source>
        <dbReference type="Proteomes" id="UP000273811"/>
    </source>
</evidence>
<dbReference type="RefSeq" id="WP_128205416.1">
    <property type="nucleotide sequence ID" value="NZ_CP126113.1"/>
</dbReference>
<comment type="caution">
    <text evidence="2">The sequence shown here is derived from an EMBL/GenBank/DDBJ whole genome shotgun (WGS) entry which is preliminary data.</text>
</comment>
<keyword evidence="1" id="KW-0472">Membrane</keyword>
<feature type="transmembrane region" description="Helical" evidence="1">
    <location>
        <begin position="7"/>
        <end position="29"/>
    </location>
</feature>
<reference evidence="2" key="1">
    <citation type="submission" date="2018-12" db="EMBL/GenBank/DDBJ databases">
        <authorList>
            <person name="Sun L."/>
            <person name="Chen Z."/>
        </authorList>
    </citation>
    <scope>NUCLEOTIDE SEQUENCE [LARGE SCALE GENOMIC DNA]</scope>
    <source>
        <strain evidence="2">DSM 16012</strain>
    </source>
</reference>
<protein>
    <submittedName>
        <fullName evidence="2">Uncharacterized protein</fullName>
    </submittedName>
</protein>
<name>A0A443ILE0_9BACI</name>
<dbReference type="AlphaFoldDB" id="A0A443ILE0"/>
<keyword evidence="1" id="KW-0812">Transmembrane</keyword>